<evidence type="ECO:0000256" key="1">
    <source>
        <dbReference type="SAM" id="MobiDB-lite"/>
    </source>
</evidence>
<dbReference type="Proteomes" id="UP000000763">
    <property type="component" value="Chromosome 7"/>
</dbReference>
<reference evidence="3" key="2">
    <citation type="journal article" date="2008" name="Nucleic Acids Res.">
        <title>The rice annotation project database (RAP-DB): 2008 update.</title>
        <authorList>
            <consortium name="The rice annotation project (RAP)"/>
        </authorList>
    </citation>
    <scope>GENOME REANNOTATION</scope>
    <source>
        <strain evidence="3">cv. Nipponbare</strain>
    </source>
</reference>
<evidence type="ECO:0000313" key="2">
    <source>
        <dbReference type="EMBL" id="BAC84211.1"/>
    </source>
</evidence>
<organism evidence="2 3">
    <name type="scientific">Oryza sativa subsp. japonica</name>
    <name type="common">Rice</name>
    <dbReference type="NCBI Taxonomy" id="39947"/>
    <lineage>
        <taxon>Eukaryota</taxon>
        <taxon>Viridiplantae</taxon>
        <taxon>Streptophyta</taxon>
        <taxon>Embryophyta</taxon>
        <taxon>Tracheophyta</taxon>
        <taxon>Spermatophyta</taxon>
        <taxon>Magnoliopsida</taxon>
        <taxon>Liliopsida</taxon>
        <taxon>Poales</taxon>
        <taxon>Poaceae</taxon>
        <taxon>BOP clade</taxon>
        <taxon>Oryzoideae</taxon>
        <taxon>Oryzeae</taxon>
        <taxon>Oryzinae</taxon>
        <taxon>Oryza</taxon>
        <taxon>Oryza sativa</taxon>
    </lineage>
</organism>
<feature type="compositionally biased region" description="Low complexity" evidence="1">
    <location>
        <begin position="151"/>
        <end position="162"/>
    </location>
</feature>
<name>Q6Z369_ORYSJ</name>
<gene>
    <name evidence="2" type="primary">P0519E02.22</name>
</gene>
<reference evidence="3" key="1">
    <citation type="journal article" date="2005" name="Nature">
        <title>The map-based sequence of the rice genome.</title>
        <authorList>
            <consortium name="International rice genome sequencing project (IRGSP)"/>
            <person name="Matsumoto T."/>
            <person name="Wu J."/>
            <person name="Kanamori H."/>
            <person name="Katayose Y."/>
            <person name="Fujisawa M."/>
            <person name="Namiki N."/>
            <person name="Mizuno H."/>
            <person name="Yamamoto K."/>
            <person name="Antonio B.A."/>
            <person name="Baba T."/>
            <person name="Sakata K."/>
            <person name="Nagamura Y."/>
            <person name="Aoki H."/>
            <person name="Arikawa K."/>
            <person name="Arita K."/>
            <person name="Bito T."/>
            <person name="Chiden Y."/>
            <person name="Fujitsuka N."/>
            <person name="Fukunaka R."/>
            <person name="Hamada M."/>
            <person name="Harada C."/>
            <person name="Hayashi A."/>
            <person name="Hijishita S."/>
            <person name="Honda M."/>
            <person name="Hosokawa S."/>
            <person name="Ichikawa Y."/>
            <person name="Idonuma A."/>
            <person name="Iijima M."/>
            <person name="Ikeda M."/>
            <person name="Ikeno M."/>
            <person name="Ito K."/>
            <person name="Ito S."/>
            <person name="Ito T."/>
            <person name="Ito Y."/>
            <person name="Ito Y."/>
            <person name="Iwabuchi A."/>
            <person name="Kamiya K."/>
            <person name="Karasawa W."/>
            <person name="Kurita K."/>
            <person name="Katagiri S."/>
            <person name="Kikuta A."/>
            <person name="Kobayashi H."/>
            <person name="Kobayashi N."/>
            <person name="Machita K."/>
            <person name="Maehara T."/>
            <person name="Masukawa M."/>
            <person name="Mizubayashi T."/>
            <person name="Mukai Y."/>
            <person name="Nagasaki H."/>
            <person name="Nagata Y."/>
            <person name="Naito S."/>
            <person name="Nakashima M."/>
            <person name="Nakama Y."/>
            <person name="Nakamichi Y."/>
            <person name="Nakamura M."/>
            <person name="Meguro A."/>
            <person name="Negishi M."/>
            <person name="Ohta I."/>
            <person name="Ohta T."/>
            <person name="Okamoto M."/>
            <person name="Ono N."/>
            <person name="Saji S."/>
            <person name="Sakaguchi M."/>
            <person name="Sakai K."/>
            <person name="Shibata M."/>
            <person name="Shimokawa T."/>
            <person name="Song J."/>
            <person name="Takazaki Y."/>
            <person name="Terasawa K."/>
            <person name="Tsugane M."/>
            <person name="Tsuji K."/>
            <person name="Ueda S."/>
            <person name="Waki K."/>
            <person name="Yamagata H."/>
            <person name="Yamamoto M."/>
            <person name="Yamamoto S."/>
            <person name="Yamane H."/>
            <person name="Yoshiki S."/>
            <person name="Yoshihara R."/>
            <person name="Yukawa K."/>
            <person name="Zhong H."/>
            <person name="Yano M."/>
            <person name="Yuan Q."/>
            <person name="Ouyang S."/>
            <person name="Liu J."/>
            <person name="Jones K.M."/>
            <person name="Gansberger K."/>
            <person name="Moffat K."/>
            <person name="Hill J."/>
            <person name="Bera J."/>
            <person name="Fadrosh D."/>
            <person name="Jin S."/>
            <person name="Johri S."/>
            <person name="Kim M."/>
            <person name="Overton L."/>
            <person name="Reardon M."/>
            <person name="Tsitrin T."/>
            <person name="Vuong H."/>
            <person name="Weaver B."/>
            <person name="Ciecko A."/>
            <person name="Tallon L."/>
            <person name="Jackson J."/>
            <person name="Pai G."/>
            <person name="Aken S.V."/>
            <person name="Utterback T."/>
            <person name="Reidmuller S."/>
            <person name="Feldblyum T."/>
            <person name="Hsiao J."/>
            <person name="Zismann V."/>
            <person name="Iobst S."/>
            <person name="de Vazeille A.R."/>
            <person name="Buell C.R."/>
            <person name="Ying K."/>
            <person name="Li Y."/>
            <person name="Lu T."/>
            <person name="Huang Y."/>
            <person name="Zhao Q."/>
            <person name="Feng Q."/>
            <person name="Zhang L."/>
            <person name="Zhu J."/>
            <person name="Weng Q."/>
            <person name="Mu J."/>
            <person name="Lu Y."/>
            <person name="Fan D."/>
            <person name="Liu Y."/>
            <person name="Guan J."/>
            <person name="Zhang Y."/>
            <person name="Yu S."/>
            <person name="Liu X."/>
            <person name="Zhang Y."/>
            <person name="Hong G."/>
            <person name="Han B."/>
            <person name="Choisne N."/>
            <person name="Demange N."/>
            <person name="Orjeda G."/>
            <person name="Samain S."/>
            <person name="Cattolico L."/>
            <person name="Pelletier E."/>
            <person name="Couloux A."/>
            <person name="Segurens B."/>
            <person name="Wincker P."/>
            <person name="D'Hont A."/>
            <person name="Scarpelli C."/>
            <person name="Weissenbach J."/>
            <person name="Salanoubat M."/>
            <person name="Quetier F."/>
            <person name="Yu Y."/>
            <person name="Kim H.R."/>
            <person name="Rambo T."/>
            <person name="Currie J."/>
            <person name="Collura K."/>
            <person name="Luo M."/>
            <person name="Yang T."/>
            <person name="Ammiraju J.S.S."/>
            <person name="Engler F."/>
            <person name="Soderlund C."/>
            <person name="Wing R.A."/>
            <person name="Palmer L.E."/>
            <person name="de la Bastide M."/>
            <person name="Spiegel L."/>
            <person name="Nascimento L."/>
            <person name="Zutavern T."/>
            <person name="O'Shaughnessy A."/>
            <person name="Dike S."/>
            <person name="Dedhia N."/>
            <person name="Preston R."/>
            <person name="Balija V."/>
            <person name="McCombie W.R."/>
            <person name="Chow T."/>
            <person name="Chen H."/>
            <person name="Chung M."/>
            <person name="Chen C."/>
            <person name="Shaw J."/>
            <person name="Wu H."/>
            <person name="Hsiao K."/>
            <person name="Chao Y."/>
            <person name="Chu M."/>
            <person name="Cheng C."/>
            <person name="Hour A."/>
            <person name="Lee P."/>
            <person name="Lin S."/>
            <person name="Lin Y."/>
            <person name="Liou J."/>
            <person name="Liu S."/>
            <person name="Hsing Y."/>
            <person name="Raghuvanshi S."/>
            <person name="Mohanty A."/>
            <person name="Bharti A.K."/>
            <person name="Gaur A."/>
            <person name="Gupta V."/>
            <person name="Kumar D."/>
            <person name="Ravi V."/>
            <person name="Vij S."/>
            <person name="Kapur A."/>
            <person name="Khurana P."/>
            <person name="Khurana P."/>
            <person name="Khurana J.P."/>
            <person name="Tyagi A.K."/>
            <person name="Gaikwad K."/>
            <person name="Singh A."/>
            <person name="Dalal V."/>
            <person name="Srivastava S."/>
            <person name="Dixit A."/>
            <person name="Pal A.K."/>
            <person name="Ghazi I.A."/>
            <person name="Yadav M."/>
            <person name="Pandit A."/>
            <person name="Bhargava A."/>
            <person name="Sureshbabu K."/>
            <person name="Batra K."/>
            <person name="Sharma T.R."/>
            <person name="Mohapatra T."/>
            <person name="Singh N.K."/>
            <person name="Messing J."/>
            <person name="Nelson A.B."/>
            <person name="Fuks G."/>
            <person name="Kavchok S."/>
            <person name="Keizer G."/>
            <person name="Linton E."/>
            <person name="Llaca V."/>
            <person name="Song R."/>
            <person name="Tanyolac B."/>
            <person name="Young S."/>
            <person name="Ho-Il K."/>
            <person name="Hahn J.H."/>
            <person name="Sangsakoo G."/>
            <person name="Vanavichit A."/>
            <person name="de Mattos Luiz.A.T."/>
            <person name="Zimmer P.D."/>
            <person name="Malone G."/>
            <person name="Dellagostin O."/>
            <person name="de Oliveira A.C."/>
            <person name="Bevan M."/>
            <person name="Bancroft I."/>
            <person name="Minx P."/>
            <person name="Cordum H."/>
            <person name="Wilson R."/>
            <person name="Cheng Z."/>
            <person name="Jin W."/>
            <person name="Jiang J."/>
            <person name="Leong S.A."/>
            <person name="Iwama H."/>
            <person name="Gojobori T."/>
            <person name="Itoh T."/>
            <person name="Niimura Y."/>
            <person name="Fujii Y."/>
            <person name="Habara T."/>
            <person name="Sakai H."/>
            <person name="Sato Y."/>
            <person name="Wilson G."/>
            <person name="Kumar K."/>
            <person name="McCouch S."/>
            <person name="Juretic N."/>
            <person name="Hoen D."/>
            <person name="Wright S."/>
            <person name="Bruskiewich R."/>
            <person name="Bureau T."/>
            <person name="Miyao A."/>
            <person name="Hirochika H."/>
            <person name="Nishikawa T."/>
            <person name="Kadowaki K."/>
            <person name="Sugiura M."/>
            <person name="Burr B."/>
            <person name="Sasaki T."/>
        </authorList>
    </citation>
    <scope>NUCLEOTIDE SEQUENCE [LARGE SCALE GENOMIC DNA]</scope>
    <source>
        <strain evidence="3">cv. Nipponbare</strain>
    </source>
</reference>
<dbReference type="AlphaFoldDB" id="Q6Z369"/>
<sequence>MAAAPVGCAEGAPCVEQRGRLAVVKSGGTADEVGGSGWRVDDDDSGWGGAICTVDNGRRTPPPTEDGSASEEGGTQRCDDRGRQQRRGDGARRWGGENAGASAHGAHGRLRRRGPGERGGSASDGVGIGSDTRRAHARTAASWRRRRQSRADAGAGRVWRMR</sequence>
<protein>
    <submittedName>
        <fullName evidence="2">Uncharacterized protein</fullName>
    </submittedName>
</protein>
<proteinExistence type="predicted"/>
<evidence type="ECO:0000313" key="3">
    <source>
        <dbReference type="Proteomes" id="UP000000763"/>
    </source>
</evidence>
<dbReference type="EMBL" id="AP005259">
    <property type="protein sequence ID" value="BAC84211.1"/>
    <property type="molecule type" value="Genomic_DNA"/>
</dbReference>
<feature type="compositionally biased region" description="Basic and acidic residues" evidence="1">
    <location>
        <begin position="77"/>
        <end position="95"/>
    </location>
</feature>
<accession>Q6Z369</accession>
<feature type="region of interest" description="Disordered" evidence="1">
    <location>
        <begin position="26"/>
        <end position="162"/>
    </location>
</feature>